<organism evidence="2 3">
    <name type="scientific">Tipula oleracea nudivirus</name>
    <dbReference type="NCBI Taxonomy" id="1546257"/>
    <lineage>
        <taxon>Viruses</taxon>
        <taxon>Viruses incertae sedis</taxon>
        <taxon>Naldaviricetes</taxon>
        <taxon>Lefavirales</taxon>
        <taxon>Nudiviridae</taxon>
        <taxon>Deltanudivirus</taxon>
        <taxon>Deltanudivirus tipoleraceae</taxon>
    </lineage>
</organism>
<dbReference type="EMBL" id="KM610234">
    <property type="protein sequence ID" value="AJD20160.1"/>
    <property type="molecule type" value="Genomic_DNA"/>
</dbReference>
<feature type="transmembrane region" description="Helical" evidence="1">
    <location>
        <begin position="30"/>
        <end position="51"/>
    </location>
</feature>
<evidence type="ECO:0000313" key="3">
    <source>
        <dbReference type="Proteomes" id="UP000201058"/>
    </source>
</evidence>
<dbReference type="GeneID" id="22921814"/>
<gene>
    <name evidence="2" type="ORF">TONV_100</name>
</gene>
<evidence type="ECO:0000313" key="2">
    <source>
        <dbReference type="EMBL" id="AJD20160.1"/>
    </source>
</evidence>
<keyword evidence="1" id="KW-0812">Transmembrane</keyword>
<name>A0A0B4VFL8_9VIRU</name>
<keyword evidence="1" id="KW-0472">Membrane</keyword>
<keyword evidence="1" id="KW-1133">Transmembrane helix</keyword>
<dbReference type="KEGG" id="vg:22921814"/>
<keyword evidence="3" id="KW-1185">Reference proteome</keyword>
<evidence type="ECO:0000256" key="1">
    <source>
        <dbReference type="SAM" id="Phobius"/>
    </source>
</evidence>
<accession>A0A0B4VFL8</accession>
<sequence>MFLVLIKMDQKLTHDELYKKYLRSAYGPNLFPIVHVFLFILVFFVICLTLIMNMSVITNIETDTKLNTNKKSKNDIPIVEQQTLVEPTVKLI</sequence>
<reference evidence="2 3" key="1">
    <citation type="journal article" date="2015" name="J. Virol.">
        <title>The genome of the nucleopolyhedrosis-causing virus from Tipula oleracea sheds new light on the Nudiviridae family.</title>
        <authorList>
            <person name="Bezier A."/>
            <person name="Theze J."/>
            <person name="Gavory F."/>
            <person name="Gaillard J."/>
            <person name="Poulain J."/>
            <person name="Drezen J.M."/>
            <person name="Herniou E.A."/>
        </authorList>
    </citation>
    <scope>NUCLEOTIDE SEQUENCE [LARGE SCALE GENOMIC DNA]</scope>
    <source>
        <strain evidence="2">35</strain>
    </source>
</reference>
<dbReference type="RefSeq" id="YP_009116747.1">
    <property type="nucleotide sequence ID" value="NC_026242.1"/>
</dbReference>
<protein>
    <submittedName>
        <fullName evidence="2">Uncharacterized protein</fullName>
    </submittedName>
</protein>
<proteinExistence type="predicted"/>
<dbReference type="Proteomes" id="UP000201058">
    <property type="component" value="Segment"/>
</dbReference>